<proteinExistence type="predicted"/>
<dbReference type="Proteomes" id="UP000009062">
    <property type="component" value="Chromosome"/>
</dbReference>
<dbReference type="HOGENOM" id="CLU_2646065_0_0_2"/>
<evidence type="ECO:0000313" key="1">
    <source>
        <dbReference type="EMBL" id="AFA38438.1"/>
    </source>
</evidence>
<name>H6Q740_PYROT</name>
<sequence length="78" mass="8842">MWRISAILPKSLDGLGRLVAITRRAKVEVLKMTVTTNDMRTYNVVLEIRGEPDEVNWLVAKLDKLPEILSIEQINIGP</sequence>
<dbReference type="STRING" id="698757.Pogu_0411"/>
<keyword evidence="1" id="KW-0808">Transferase</keyword>
<keyword evidence="2" id="KW-1185">Reference proteome</keyword>
<dbReference type="KEGG" id="pog:Pogu_0411"/>
<dbReference type="AlphaFoldDB" id="H6Q740"/>
<protein>
    <submittedName>
        <fullName evidence="1">Acetolactate synthase small subunit</fullName>
        <ecNumber evidence="1">2.2.1.6</ecNumber>
    </submittedName>
</protein>
<accession>H6Q740</accession>
<evidence type="ECO:0000313" key="2">
    <source>
        <dbReference type="Proteomes" id="UP000009062"/>
    </source>
</evidence>
<dbReference type="EC" id="2.2.1.6" evidence="1"/>
<dbReference type="EMBL" id="CP003316">
    <property type="protein sequence ID" value="AFA38438.1"/>
    <property type="molecule type" value="Genomic_DNA"/>
</dbReference>
<dbReference type="eggNOG" id="arCOG05680">
    <property type="taxonomic scope" value="Archaea"/>
</dbReference>
<reference evidence="1 2" key="1">
    <citation type="journal article" date="2012" name="Stand. Genomic Sci.">
        <title>Complete genome sequence of Pyrobaculum oguniense.</title>
        <authorList>
            <person name="Bernick D.L."/>
            <person name="Karplus K."/>
            <person name="Lui L.M."/>
            <person name="Coker J.K."/>
            <person name="Murphy J.N."/>
            <person name="Chan P.P."/>
            <person name="Cozen A.E."/>
            <person name="Lowe T.M."/>
        </authorList>
    </citation>
    <scope>NUCLEOTIDE SEQUENCE [LARGE SCALE GENOMIC DNA]</scope>
    <source>
        <strain evidence="1 2">TE7</strain>
    </source>
</reference>
<organism evidence="1 2">
    <name type="scientific">Pyrobaculum oguniense (strain DSM 13380 / JCM 10595 / TE7)</name>
    <dbReference type="NCBI Taxonomy" id="698757"/>
    <lineage>
        <taxon>Archaea</taxon>
        <taxon>Thermoproteota</taxon>
        <taxon>Thermoprotei</taxon>
        <taxon>Thermoproteales</taxon>
        <taxon>Thermoproteaceae</taxon>
        <taxon>Pyrobaculum</taxon>
    </lineage>
</organism>
<dbReference type="GO" id="GO:0003984">
    <property type="term" value="F:acetolactate synthase activity"/>
    <property type="evidence" value="ECO:0007669"/>
    <property type="project" value="UniProtKB-EC"/>
</dbReference>
<dbReference type="Pfam" id="PF13710">
    <property type="entry name" value="ACT_5"/>
    <property type="match status" value="1"/>
</dbReference>
<gene>
    <name evidence="1" type="ordered locus">Pogu_0411</name>
</gene>